<dbReference type="PIRSF" id="PIRSF030066">
    <property type="entry name" value="UCP030066"/>
    <property type="match status" value="1"/>
</dbReference>
<feature type="transmembrane region" description="Helical" evidence="5">
    <location>
        <begin position="95"/>
        <end position="115"/>
    </location>
</feature>
<sequence>MKRNTLIYWIFTGPLAALMLVGSIPDIMSVPDAVELFDHLGYPHYLLPFLGIAKLLGVAAILIPGFPRIKEWAYAGLVFDLAGAMYSSMAVGDPAGSWLAVIIGFLFIAGSYVFYHKRSKAAASIRSHSAYSSENAQIQV</sequence>
<dbReference type="InterPro" id="IPR032808">
    <property type="entry name" value="DoxX"/>
</dbReference>
<gene>
    <name evidence="6" type="ORF">K0U00_33425</name>
</gene>
<reference evidence="6 7" key="1">
    <citation type="submission" date="2021-07" db="EMBL/GenBank/DDBJ databases">
        <title>Paenibacillus radiodurans sp. nov., isolated from the southeastern edge of Tengger Desert.</title>
        <authorList>
            <person name="Zhang G."/>
        </authorList>
    </citation>
    <scope>NUCLEOTIDE SEQUENCE [LARGE SCALE GENOMIC DNA]</scope>
    <source>
        <strain evidence="6 7">CCM 7311</strain>
    </source>
</reference>
<evidence type="ECO:0000256" key="5">
    <source>
        <dbReference type="SAM" id="Phobius"/>
    </source>
</evidence>
<feature type="transmembrane region" description="Helical" evidence="5">
    <location>
        <begin position="45"/>
        <end position="65"/>
    </location>
</feature>
<feature type="transmembrane region" description="Helical" evidence="5">
    <location>
        <begin position="72"/>
        <end position="89"/>
    </location>
</feature>
<evidence type="ECO:0000256" key="2">
    <source>
        <dbReference type="ARBA" id="ARBA00022692"/>
    </source>
</evidence>
<keyword evidence="4 5" id="KW-0472">Membrane</keyword>
<accession>A0ABS7CDG7</accession>
<dbReference type="RefSeq" id="WP_210038712.1">
    <property type="nucleotide sequence ID" value="NZ_JBHLVU010000011.1"/>
</dbReference>
<name>A0ABS7CDG7_9BACL</name>
<evidence type="ECO:0000256" key="4">
    <source>
        <dbReference type="ARBA" id="ARBA00023136"/>
    </source>
</evidence>
<evidence type="ECO:0000256" key="3">
    <source>
        <dbReference type="ARBA" id="ARBA00022989"/>
    </source>
</evidence>
<keyword evidence="2 5" id="KW-0812">Transmembrane</keyword>
<evidence type="ECO:0000313" key="6">
    <source>
        <dbReference type="EMBL" id="MBW7458961.1"/>
    </source>
</evidence>
<dbReference type="Pfam" id="PF13564">
    <property type="entry name" value="DoxX_2"/>
    <property type="match status" value="1"/>
</dbReference>
<evidence type="ECO:0000256" key="1">
    <source>
        <dbReference type="ARBA" id="ARBA00004141"/>
    </source>
</evidence>
<proteinExistence type="predicted"/>
<keyword evidence="3 5" id="KW-1133">Transmembrane helix</keyword>
<protein>
    <submittedName>
        <fullName evidence="6">DoxX family protein</fullName>
    </submittedName>
</protein>
<dbReference type="Proteomes" id="UP001519887">
    <property type="component" value="Unassembled WGS sequence"/>
</dbReference>
<comment type="subcellular location">
    <subcellularLocation>
        <location evidence="1">Membrane</location>
        <topology evidence="1">Multi-pass membrane protein</topology>
    </subcellularLocation>
</comment>
<feature type="transmembrane region" description="Helical" evidence="5">
    <location>
        <begin position="7"/>
        <end position="25"/>
    </location>
</feature>
<keyword evidence="7" id="KW-1185">Reference proteome</keyword>
<organism evidence="6 7">
    <name type="scientific">Paenibacillus sepulcri</name>
    <dbReference type="NCBI Taxonomy" id="359917"/>
    <lineage>
        <taxon>Bacteria</taxon>
        <taxon>Bacillati</taxon>
        <taxon>Bacillota</taxon>
        <taxon>Bacilli</taxon>
        <taxon>Bacillales</taxon>
        <taxon>Paenibacillaceae</taxon>
        <taxon>Paenibacillus</taxon>
    </lineage>
</organism>
<dbReference type="EMBL" id="JAHZIK010001420">
    <property type="protein sequence ID" value="MBW7458961.1"/>
    <property type="molecule type" value="Genomic_DNA"/>
</dbReference>
<evidence type="ECO:0000313" key="7">
    <source>
        <dbReference type="Proteomes" id="UP001519887"/>
    </source>
</evidence>
<comment type="caution">
    <text evidence="6">The sequence shown here is derived from an EMBL/GenBank/DDBJ whole genome shotgun (WGS) entry which is preliminary data.</text>
</comment>
<dbReference type="InterPro" id="IPR016944">
    <property type="entry name" value="UCP030066"/>
</dbReference>